<dbReference type="Proteomes" id="UP000025171">
    <property type="component" value="Unassembled WGS sequence"/>
</dbReference>
<dbReference type="InterPro" id="IPR018713">
    <property type="entry name" value="MPAB/Lcp_cat_dom"/>
</dbReference>
<protein>
    <recommendedName>
        <fullName evidence="1">ER-bound oxygenase mpaB/mpaB'/Rubber oxygenase catalytic domain-containing protein</fullName>
    </recommendedName>
</protein>
<evidence type="ECO:0000313" key="2">
    <source>
        <dbReference type="EMBL" id="KCZ90033.1"/>
    </source>
</evidence>
<dbReference type="PANTHER" id="PTHR36151:SF3">
    <property type="entry name" value="ER-BOUND OXYGENASE MPAB_MPAB'_RUBBER OXYGENASE CATALYTIC DOMAIN-CONTAINING PROTEIN"/>
    <property type="match status" value="1"/>
</dbReference>
<evidence type="ECO:0000259" key="1">
    <source>
        <dbReference type="Pfam" id="PF09995"/>
    </source>
</evidence>
<sequence length="306" mass="33205">MLGMTSYLGWKIDFRHPDREPAFAAPDSVSWRVFKNPIALGVGGIAAVLLEFADARIRSGVWDHSVFKTDPIGRSRRTGVAAMVGVYGPQSAARRVIQGITNMHAHVQGVTPSGEPYTALDVDLLDWVSATAGYGFLTAYDRFVSPVSDADKQRFYREGEAVARLYGVKHPLTCEADFHAMLATLLPRFEPHPINTEFLDIMKSGRAARGVPKGLQSAVVHAAVAILPPDVRARLELGPAYDLGPWGERVVRFMGAAAERIPVPNSPPADACLRLGLPASFLWKSPDKQARILQDMQPASAPSPAT</sequence>
<dbReference type="PATRIC" id="fig|1280950.3.peg.2779"/>
<dbReference type="eggNOG" id="COG3662">
    <property type="taxonomic scope" value="Bacteria"/>
</dbReference>
<dbReference type="STRING" id="1280950.HJO_13826"/>
<dbReference type="AlphaFoldDB" id="A0A059FHU5"/>
<dbReference type="Pfam" id="PF09995">
    <property type="entry name" value="MPAB_Lcp_cat"/>
    <property type="match status" value="1"/>
</dbReference>
<dbReference type="RefSeq" id="WP_035617932.1">
    <property type="nucleotide sequence ID" value="NZ_ARYK01000007.1"/>
</dbReference>
<feature type="domain" description="ER-bound oxygenase mpaB/mpaB'/Rubber oxygenase catalytic" evidence="1">
    <location>
        <begin position="31"/>
        <end position="243"/>
    </location>
</feature>
<gene>
    <name evidence="2" type="ORF">HJO_13826</name>
</gene>
<name>A0A059FHU5_9PROT</name>
<dbReference type="OrthoDB" id="108890at2"/>
<organism evidence="2 3">
    <name type="scientific">Hyphomonas johnsonii MHS-2</name>
    <dbReference type="NCBI Taxonomy" id="1280950"/>
    <lineage>
        <taxon>Bacteria</taxon>
        <taxon>Pseudomonadati</taxon>
        <taxon>Pseudomonadota</taxon>
        <taxon>Alphaproteobacteria</taxon>
        <taxon>Hyphomonadales</taxon>
        <taxon>Hyphomonadaceae</taxon>
        <taxon>Hyphomonas</taxon>
    </lineage>
</organism>
<dbReference type="GO" id="GO:0016491">
    <property type="term" value="F:oxidoreductase activity"/>
    <property type="evidence" value="ECO:0007669"/>
    <property type="project" value="InterPro"/>
</dbReference>
<comment type="caution">
    <text evidence="2">The sequence shown here is derived from an EMBL/GenBank/DDBJ whole genome shotgun (WGS) entry which is preliminary data.</text>
</comment>
<keyword evidence="3" id="KW-1185">Reference proteome</keyword>
<evidence type="ECO:0000313" key="3">
    <source>
        <dbReference type="Proteomes" id="UP000025171"/>
    </source>
</evidence>
<accession>A0A059FHU5</accession>
<dbReference type="PANTHER" id="PTHR36151">
    <property type="entry name" value="BLR2777 PROTEIN"/>
    <property type="match status" value="1"/>
</dbReference>
<proteinExistence type="predicted"/>
<dbReference type="EMBL" id="ARYK01000007">
    <property type="protein sequence ID" value="KCZ90033.1"/>
    <property type="molecule type" value="Genomic_DNA"/>
</dbReference>
<reference evidence="2 3" key="1">
    <citation type="journal article" date="2014" name="Antonie Van Leeuwenhoek">
        <title>Hyphomonas beringensis sp. nov. and Hyphomonas chukchiensis sp. nov., isolated from surface seawater of the Bering Sea and Chukchi Sea.</title>
        <authorList>
            <person name="Li C."/>
            <person name="Lai Q."/>
            <person name="Li G."/>
            <person name="Dong C."/>
            <person name="Wang J."/>
            <person name="Liao Y."/>
            <person name="Shao Z."/>
        </authorList>
    </citation>
    <scope>NUCLEOTIDE SEQUENCE [LARGE SCALE GENOMIC DNA]</scope>
    <source>
        <strain evidence="2 3">MHS-2</strain>
    </source>
</reference>